<accession>A0A3P3XH98</accession>
<comment type="subcellular location">
    <subcellularLocation>
        <location evidence="1">Cytoplasm</location>
    </subcellularLocation>
</comment>
<dbReference type="AlphaFoldDB" id="A0A3P3XH98"/>
<dbReference type="Pfam" id="PF07733">
    <property type="entry name" value="DNA_pol3_alpha"/>
    <property type="match status" value="1"/>
</dbReference>
<evidence type="ECO:0000313" key="10">
    <source>
        <dbReference type="EMBL" id="SLM11435.1"/>
    </source>
</evidence>
<dbReference type="EC" id="2.7.7.7" evidence="2"/>
<dbReference type="InterPro" id="IPR004013">
    <property type="entry name" value="PHP_dom"/>
</dbReference>
<dbReference type="Gene3D" id="1.10.150.870">
    <property type="match status" value="1"/>
</dbReference>
<evidence type="ECO:0000256" key="8">
    <source>
        <dbReference type="ARBA" id="ARBA00049244"/>
    </source>
</evidence>
<name>A0A3P3XH98_9SPIR</name>
<protein>
    <recommendedName>
        <fullName evidence="3">DNA polymerase III subunit alpha</fullName>
        <ecNumber evidence="2">2.7.7.7</ecNumber>
    </recommendedName>
</protein>
<dbReference type="Pfam" id="PF17657">
    <property type="entry name" value="DNA_pol3_finger"/>
    <property type="match status" value="1"/>
</dbReference>
<dbReference type="PANTHER" id="PTHR32294">
    <property type="entry name" value="DNA POLYMERASE III SUBUNIT ALPHA"/>
    <property type="match status" value="1"/>
</dbReference>
<dbReference type="InterPro" id="IPR016195">
    <property type="entry name" value="Pol/histidinol_Pase-like"/>
</dbReference>
<dbReference type="GO" id="GO:0005737">
    <property type="term" value="C:cytoplasm"/>
    <property type="evidence" value="ECO:0007669"/>
    <property type="project" value="UniProtKB-SubCell"/>
</dbReference>
<dbReference type="SMART" id="SM00481">
    <property type="entry name" value="POLIIIAc"/>
    <property type="match status" value="1"/>
</dbReference>
<keyword evidence="7" id="KW-0239">DNA-directed DNA polymerase</keyword>
<comment type="catalytic activity">
    <reaction evidence="8">
        <text>DNA(n) + a 2'-deoxyribonucleoside 5'-triphosphate = DNA(n+1) + diphosphate</text>
        <dbReference type="Rhea" id="RHEA:22508"/>
        <dbReference type="Rhea" id="RHEA-COMP:17339"/>
        <dbReference type="Rhea" id="RHEA-COMP:17340"/>
        <dbReference type="ChEBI" id="CHEBI:33019"/>
        <dbReference type="ChEBI" id="CHEBI:61560"/>
        <dbReference type="ChEBI" id="CHEBI:173112"/>
        <dbReference type="EC" id="2.7.7.7"/>
    </reaction>
</comment>
<evidence type="ECO:0000256" key="5">
    <source>
        <dbReference type="ARBA" id="ARBA00022695"/>
    </source>
</evidence>
<keyword evidence="5 10" id="KW-0548">Nucleotidyltransferase</keyword>
<dbReference type="NCBIfam" id="NF004226">
    <property type="entry name" value="PRK05673.1"/>
    <property type="match status" value="1"/>
</dbReference>
<dbReference type="Pfam" id="PF14579">
    <property type="entry name" value="HHH_6"/>
    <property type="match status" value="1"/>
</dbReference>
<gene>
    <name evidence="10" type="primary">dnaE</name>
    <name evidence="10" type="ORF">SPIROBIBN47_20022</name>
</gene>
<dbReference type="NCBIfam" id="NF005298">
    <property type="entry name" value="PRK06826.1"/>
    <property type="match status" value="1"/>
</dbReference>
<evidence type="ECO:0000259" key="9">
    <source>
        <dbReference type="SMART" id="SM00481"/>
    </source>
</evidence>
<dbReference type="PANTHER" id="PTHR32294:SF0">
    <property type="entry name" value="DNA POLYMERASE III SUBUNIT ALPHA"/>
    <property type="match status" value="1"/>
</dbReference>
<dbReference type="Gene3D" id="3.20.20.140">
    <property type="entry name" value="Metal-dependent hydrolases"/>
    <property type="match status" value="1"/>
</dbReference>
<dbReference type="InterPro" id="IPR003141">
    <property type="entry name" value="Pol/His_phosphatase_N"/>
</dbReference>
<dbReference type="CDD" id="cd12113">
    <property type="entry name" value="PHP_PolIIIA_DnaE3"/>
    <property type="match status" value="1"/>
</dbReference>
<dbReference type="InterPro" id="IPR041931">
    <property type="entry name" value="DNA_pol3_alpha_thumb_dom"/>
</dbReference>
<dbReference type="GO" id="GO:0008408">
    <property type="term" value="F:3'-5' exonuclease activity"/>
    <property type="evidence" value="ECO:0007669"/>
    <property type="project" value="InterPro"/>
</dbReference>
<evidence type="ECO:0000256" key="4">
    <source>
        <dbReference type="ARBA" id="ARBA00022679"/>
    </source>
</evidence>
<dbReference type="CDD" id="cd04485">
    <property type="entry name" value="DnaE_OBF"/>
    <property type="match status" value="1"/>
</dbReference>
<evidence type="ECO:0000256" key="7">
    <source>
        <dbReference type="ARBA" id="ARBA00022932"/>
    </source>
</evidence>
<dbReference type="EMBL" id="FWDM01000012">
    <property type="protein sequence ID" value="SLM11435.1"/>
    <property type="molecule type" value="Genomic_DNA"/>
</dbReference>
<sequence>MLLAEVKNHLLPVFRIIAQVSKMGKLGYTGIMAEFVHLHNHTDYSLLDGAAPVQKLIKKAKEFGMPALAITDHGNMFGVMAFQDECRKAGIKPIIGCEFYVAGGSRLEKTGTENGNKYWHLILIAENQTGYHNLLKLTSRSFTEGFYYKPRIDDELLAAHSEGLIASTACLAGEIPSLILAGKIEQAAKKIGYYKEIFGPDHFYLELQDHGLDEQRIVNKELIRLSKLLDAPLVATNDLHYVEREDAVAQDILLCIGTNRKRNDPSRMRFPNDQFYLKSPDEMAALFSEVPEALANTLKINEMAQLEIEFPGPLLPDYQVPESFSDPDDYLRHIAREGLAKRYPNPSPEATARLEYELDVITKMGFTGYFLIVWDFIHWAKEHGIPVGPGRGSGAGSIVAYAMRITDIDPLKYDLLFERFLNPERVSMPDFDVDFDFERRGEVIEYVAQKYGQNRVAQIITFGTLKAKAVIKDVARALDIPFEEANQIAKLVPDDPKMTLAKAFKMEPKLAALAENPSYAELFSIAARLENLHRHSSLHAAGIVISKSELTDYVPLYKDPKTGLVATQYTMEYLENCGLVKMDFLGLKTLTLIRNTLDILRRRGIDIDEEKIPDNDPKTFKMLSEGKSTSIFQFESQGMQSILKRAKPSSIEDLIALNALYRPGPMDFIDQFINSKNGKMAIEYPHPSLEKYLKGTYGVIVYQEQVMQVAREVAGYSLGRADLLRRAMGKKKPEILQKEEGPFIEGAISRGYSREDAKRIFEILTPFAGYGFNKSHAAAYSVVAYRTAYLKANYPAEFMAANLTNEISNTDKLTEYISEARAMGLSVLPPDINRSDANFSVDHGQIIYGFLGIKGVGEGIAKAIQLEREQNGRFSDFIDFLSRMSPAGLNRKTLESLILAGCFDSMKHKRRELVQNLERAIEYVEGKRAFEASRQGSLFELEDMGPYPAFQFEPADEFSNQEMLQAEKELLGFFFSAHPMDEYRTIWERSSTLDLGRLDQASANREYTVIGLLKEFRTHTTQNGKRMAFGKLEDYHGSIDIVIFPDMLEKNEQAFIKDRVLCVSGMYDNSRRAPSLKIQAILDPESLRKASWRELHIRLANSVRATGQAGFTDRAEPSQASAIFDETSLYQLRDAIYSLHGQCKVLFHVPLIKGGEAVIEAGPHTTCSANDSDLEFLKGQPAVAEVWRS</sequence>
<feature type="domain" description="Polymerase/histidinol phosphatase N-terminal" evidence="9">
    <location>
        <begin position="36"/>
        <end position="103"/>
    </location>
</feature>
<dbReference type="GO" id="GO:0003887">
    <property type="term" value="F:DNA-directed DNA polymerase activity"/>
    <property type="evidence" value="ECO:0007669"/>
    <property type="project" value="UniProtKB-KW"/>
</dbReference>
<dbReference type="NCBIfam" id="TIGR00594">
    <property type="entry name" value="polc"/>
    <property type="match status" value="1"/>
</dbReference>
<keyword evidence="4 10" id="KW-0808">Transferase</keyword>
<reference evidence="10" key="1">
    <citation type="submission" date="2017-02" db="EMBL/GenBank/DDBJ databases">
        <authorList>
            <person name="Regsiter A."/>
            <person name="William W."/>
        </authorList>
    </citation>
    <scope>NUCLEOTIDE SEQUENCE</scope>
    <source>
        <strain evidence="10">Bib</strain>
    </source>
</reference>
<dbReference type="Pfam" id="PF01336">
    <property type="entry name" value="tRNA_anti-codon"/>
    <property type="match status" value="1"/>
</dbReference>
<evidence type="ECO:0000256" key="3">
    <source>
        <dbReference type="ARBA" id="ARBA00019114"/>
    </source>
</evidence>
<dbReference type="InterPro" id="IPR004365">
    <property type="entry name" value="NA-bd_OB_tRNA"/>
</dbReference>
<dbReference type="InterPro" id="IPR029460">
    <property type="entry name" value="DNAPol_HHH"/>
</dbReference>
<organism evidence="10">
    <name type="scientific">uncultured spirochete</name>
    <dbReference type="NCBI Taxonomy" id="156406"/>
    <lineage>
        <taxon>Bacteria</taxon>
        <taxon>Pseudomonadati</taxon>
        <taxon>Spirochaetota</taxon>
        <taxon>Spirochaetia</taxon>
        <taxon>Spirochaetales</taxon>
        <taxon>environmental samples</taxon>
    </lineage>
</organism>
<evidence type="ECO:0000256" key="1">
    <source>
        <dbReference type="ARBA" id="ARBA00004496"/>
    </source>
</evidence>
<proteinExistence type="predicted"/>
<evidence type="ECO:0000256" key="6">
    <source>
        <dbReference type="ARBA" id="ARBA00022705"/>
    </source>
</evidence>
<evidence type="ECO:0000256" key="2">
    <source>
        <dbReference type="ARBA" id="ARBA00012417"/>
    </source>
</evidence>
<dbReference type="GO" id="GO:0003676">
    <property type="term" value="F:nucleic acid binding"/>
    <property type="evidence" value="ECO:0007669"/>
    <property type="project" value="InterPro"/>
</dbReference>
<dbReference type="SUPFAM" id="SSF89550">
    <property type="entry name" value="PHP domain-like"/>
    <property type="match status" value="1"/>
</dbReference>
<keyword evidence="6" id="KW-0235">DNA replication</keyword>
<dbReference type="GO" id="GO:0006260">
    <property type="term" value="P:DNA replication"/>
    <property type="evidence" value="ECO:0007669"/>
    <property type="project" value="UniProtKB-KW"/>
</dbReference>
<dbReference type="Gene3D" id="1.10.10.1600">
    <property type="entry name" value="Bacterial DNA polymerase III alpha subunit, thumb domain"/>
    <property type="match status" value="1"/>
</dbReference>
<dbReference type="InterPro" id="IPR040982">
    <property type="entry name" value="DNA_pol3_finger"/>
</dbReference>
<dbReference type="InterPro" id="IPR011708">
    <property type="entry name" value="DNA_pol3_alpha_NTPase_dom"/>
</dbReference>
<dbReference type="InterPro" id="IPR004805">
    <property type="entry name" value="DnaE2/DnaE/PolC"/>
</dbReference>
<dbReference type="Pfam" id="PF02811">
    <property type="entry name" value="PHP"/>
    <property type="match status" value="1"/>
</dbReference>